<sequence>MKGSVQNSRRGLVHLSMVIFGLVILLGACTVEKSEEPVEGDKVVEPTPSGKDNAGESAQSEHGDWHAPGLVDRSGAPIEVPAPGPAAGKTLDATDFGADPEPNSHDDAAAIREALAAAEPGDEVLLPAGTYDLRSTDPDDESANIVLRSGVNLRGEGQERTVLLTSFDGEEDSRVIRGSGIHDVIVSNLTITSRYKGPLGDDTDDNDAGGGPMYGIFFGAREGKASSRILVENVGIRKFERHGISVKASREVTLSGNHVSEATAIGPGGQGYGIAIEGLANQHNPNATNDSRHNVVIGNTFDGRHLRHAILLQFPTHNNLVAENIIVGSRLDAIDLHGEGEYLNEIRDNTVIGGHRAGIALGNPGGSKNKHDASGPGNWVHSNNLIGNRQGILVILGTPKTLIEENRITAGEDSKAGIEVRNAPGTLLRGNHITGGIDGFWAIQLRKDRGSDGRGEGIPSRIKIEYNVIRQAANGIKIDAGQDLSIIENVMEGIDGEKLRVADGIAVSRSAQQSHPNEM</sequence>
<dbReference type="InterPro" id="IPR011050">
    <property type="entry name" value="Pectin_lyase_fold/virulence"/>
</dbReference>
<proteinExistence type="predicted"/>
<dbReference type="Pfam" id="PF13229">
    <property type="entry name" value="Beta_helix"/>
    <property type="match status" value="1"/>
</dbReference>
<name>A0ABW0TRQ5_9BACL</name>
<dbReference type="EMBL" id="JBHSNP010000002">
    <property type="protein sequence ID" value="MFC5601701.1"/>
    <property type="molecule type" value="Genomic_DNA"/>
</dbReference>
<evidence type="ECO:0000256" key="2">
    <source>
        <dbReference type="SAM" id="Phobius"/>
    </source>
</evidence>
<dbReference type="InterPro" id="IPR012334">
    <property type="entry name" value="Pectin_lyas_fold"/>
</dbReference>
<dbReference type="InterPro" id="IPR006626">
    <property type="entry name" value="PbH1"/>
</dbReference>
<protein>
    <submittedName>
        <fullName evidence="4">Nitrous oxide reductase family maturation protein NosD</fullName>
    </submittedName>
</protein>
<comment type="caution">
    <text evidence="4">The sequence shown here is derived from an EMBL/GenBank/DDBJ whole genome shotgun (WGS) entry which is preliminary data.</text>
</comment>
<evidence type="ECO:0000259" key="3">
    <source>
        <dbReference type="Pfam" id="PF13229"/>
    </source>
</evidence>
<evidence type="ECO:0000313" key="5">
    <source>
        <dbReference type="Proteomes" id="UP001596071"/>
    </source>
</evidence>
<gene>
    <name evidence="4" type="ORF">ACFPTP_00280</name>
</gene>
<dbReference type="SUPFAM" id="SSF51126">
    <property type="entry name" value="Pectin lyase-like"/>
    <property type="match status" value="1"/>
</dbReference>
<keyword evidence="2" id="KW-0812">Transmembrane</keyword>
<feature type="transmembrane region" description="Helical" evidence="2">
    <location>
        <begin position="12"/>
        <end position="28"/>
    </location>
</feature>
<dbReference type="SMART" id="SM00710">
    <property type="entry name" value="PbH1"/>
    <property type="match status" value="11"/>
</dbReference>
<feature type="compositionally biased region" description="Basic and acidic residues" evidence="1">
    <location>
        <begin position="34"/>
        <end position="44"/>
    </location>
</feature>
<dbReference type="PROSITE" id="PS51257">
    <property type="entry name" value="PROKAR_LIPOPROTEIN"/>
    <property type="match status" value="1"/>
</dbReference>
<dbReference type="InterPro" id="IPR039448">
    <property type="entry name" value="Beta_helix"/>
</dbReference>
<dbReference type="Gene3D" id="2.160.20.10">
    <property type="entry name" value="Single-stranded right-handed beta-helix, Pectin lyase-like"/>
    <property type="match status" value="1"/>
</dbReference>
<dbReference type="Proteomes" id="UP001596071">
    <property type="component" value="Unassembled WGS sequence"/>
</dbReference>
<feature type="domain" description="Right handed beta helix" evidence="3">
    <location>
        <begin position="338"/>
        <end position="504"/>
    </location>
</feature>
<feature type="region of interest" description="Disordered" evidence="1">
    <location>
        <begin position="34"/>
        <end position="105"/>
    </location>
</feature>
<evidence type="ECO:0000313" key="4">
    <source>
        <dbReference type="EMBL" id="MFC5601701.1"/>
    </source>
</evidence>
<keyword evidence="2" id="KW-1133">Transmembrane helix</keyword>
<keyword evidence="5" id="KW-1185">Reference proteome</keyword>
<accession>A0ABW0TRQ5</accession>
<reference evidence="5" key="1">
    <citation type="journal article" date="2019" name="Int. J. Syst. Evol. Microbiol.">
        <title>The Global Catalogue of Microorganisms (GCM) 10K type strain sequencing project: providing services to taxonomists for standard genome sequencing and annotation.</title>
        <authorList>
            <consortium name="The Broad Institute Genomics Platform"/>
            <consortium name="The Broad Institute Genome Sequencing Center for Infectious Disease"/>
            <person name="Wu L."/>
            <person name="Ma J."/>
        </authorList>
    </citation>
    <scope>NUCLEOTIDE SEQUENCE [LARGE SCALE GENOMIC DNA]</scope>
    <source>
        <strain evidence="5">KACC 11299</strain>
    </source>
</reference>
<evidence type="ECO:0000256" key="1">
    <source>
        <dbReference type="SAM" id="MobiDB-lite"/>
    </source>
</evidence>
<keyword evidence="2" id="KW-0472">Membrane</keyword>
<dbReference type="RefSeq" id="WP_381441335.1">
    <property type="nucleotide sequence ID" value="NZ_JBHSNP010000002.1"/>
</dbReference>
<organism evidence="4 5">
    <name type="scientific">Sporosarcina koreensis</name>
    <dbReference type="NCBI Taxonomy" id="334735"/>
    <lineage>
        <taxon>Bacteria</taxon>
        <taxon>Bacillati</taxon>
        <taxon>Bacillota</taxon>
        <taxon>Bacilli</taxon>
        <taxon>Bacillales</taxon>
        <taxon>Caryophanaceae</taxon>
        <taxon>Sporosarcina</taxon>
    </lineage>
</organism>